<evidence type="ECO:0000313" key="4">
    <source>
        <dbReference type="Proteomes" id="UP000035548"/>
    </source>
</evidence>
<dbReference type="KEGG" id="cut:CUTER_05715"/>
<proteinExistence type="predicted"/>
<dbReference type="RefSeq" id="WP_047259598.1">
    <property type="nucleotide sequence ID" value="NZ_CP011546.1"/>
</dbReference>
<evidence type="ECO:0000256" key="2">
    <source>
        <dbReference type="SAM" id="Phobius"/>
    </source>
</evidence>
<dbReference type="GO" id="GO:0005886">
    <property type="term" value="C:plasma membrane"/>
    <property type="evidence" value="ECO:0007669"/>
    <property type="project" value="UniProtKB-SubCell"/>
</dbReference>
<dbReference type="Proteomes" id="UP000035548">
    <property type="component" value="Chromosome"/>
</dbReference>
<feature type="transmembrane region" description="Helical" evidence="2">
    <location>
        <begin position="12"/>
        <end position="37"/>
    </location>
</feature>
<organism evidence="3 4">
    <name type="scientific">Corynebacterium uterequi</name>
    <dbReference type="NCBI Taxonomy" id="1072256"/>
    <lineage>
        <taxon>Bacteria</taxon>
        <taxon>Bacillati</taxon>
        <taxon>Actinomycetota</taxon>
        <taxon>Actinomycetes</taxon>
        <taxon>Mycobacteriales</taxon>
        <taxon>Corynebacteriaceae</taxon>
        <taxon>Corynebacterium</taxon>
    </lineage>
</organism>
<feature type="compositionally biased region" description="Basic and acidic residues" evidence="1">
    <location>
        <begin position="78"/>
        <end position="92"/>
    </location>
</feature>
<dbReference type="EMBL" id="CP011546">
    <property type="protein sequence ID" value="AKK11139.1"/>
    <property type="molecule type" value="Genomic_DNA"/>
</dbReference>
<keyword evidence="4" id="KW-1185">Reference proteome</keyword>
<feature type="region of interest" description="Disordered" evidence="1">
    <location>
        <begin position="78"/>
        <end position="107"/>
    </location>
</feature>
<evidence type="ECO:0000256" key="1">
    <source>
        <dbReference type="SAM" id="MobiDB-lite"/>
    </source>
</evidence>
<keyword evidence="2" id="KW-0812">Transmembrane</keyword>
<keyword evidence="2" id="KW-0472">Membrane</keyword>
<sequence>MNTVEELAGLPTPALVGLGVLIVIQLMAMVWALIVLLRDTRSVIAGLSRPIWLCAIVFGQLVGPVAFLVMAHRERRERNAQREYERRTRSADTSRGVAAAVDNLYQG</sequence>
<keyword evidence="2" id="KW-1133">Transmembrane helix</keyword>
<dbReference type="PATRIC" id="fig|1072256.5.peg.1133"/>
<feature type="transmembrane region" description="Helical" evidence="2">
    <location>
        <begin position="49"/>
        <end position="71"/>
    </location>
</feature>
<evidence type="ECO:0000313" key="3">
    <source>
        <dbReference type="EMBL" id="AKK11139.1"/>
    </source>
</evidence>
<protein>
    <submittedName>
        <fullName evidence="3">Phospholipase_D-nuclease N-terminal</fullName>
    </submittedName>
</protein>
<gene>
    <name evidence="3" type="ORF">CUTER_05715</name>
</gene>
<reference evidence="4" key="2">
    <citation type="submission" date="2015-05" db="EMBL/GenBank/DDBJ databases">
        <title>Complete genome sequence of Corynebacterium uterequi DSM 45634, isolated from the uterus of a maiden mare.</title>
        <authorList>
            <person name="Ruckert C."/>
            <person name="Albersmeier A."/>
            <person name="Winkler A."/>
            <person name="Tauch A."/>
        </authorList>
    </citation>
    <scope>NUCLEOTIDE SEQUENCE [LARGE SCALE GENOMIC DNA]</scope>
    <source>
        <strain evidence="4">DSM 45634</strain>
    </source>
</reference>
<dbReference type="STRING" id="1072256.CUTER_05715"/>
<dbReference type="AlphaFoldDB" id="A0A0G3HCY8"/>
<reference evidence="3 4" key="1">
    <citation type="journal article" date="2015" name="Genome Announc.">
        <title>Virulence Factor Genes Detected in the Complete Genome Sequence of Corynebacterium uterequi DSM 45634, Isolated from the Uterus of a Maiden Mare.</title>
        <authorList>
            <person name="Ruckert C."/>
            <person name="Kriete M."/>
            <person name="Jaenicke S."/>
            <person name="Winkler A."/>
            <person name="Tauch A."/>
        </authorList>
    </citation>
    <scope>NUCLEOTIDE SEQUENCE [LARGE SCALE GENOMIC DNA]</scope>
    <source>
        <strain evidence="3 4">DSM 45634</strain>
    </source>
</reference>
<accession>A0A0G3HCY8</accession>
<name>A0A0G3HCY8_9CORY</name>
<dbReference type="OrthoDB" id="3268042at2"/>